<dbReference type="AlphaFoldDB" id="A0A4U0RSJ4"/>
<dbReference type="OrthoDB" id="3381423at2"/>
<dbReference type="EMBL" id="SUMC01000118">
    <property type="protein sequence ID" value="TJZ99045.1"/>
    <property type="molecule type" value="Genomic_DNA"/>
</dbReference>
<comment type="caution">
    <text evidence="1">The sequence shown here is derived from an EMBL/GenBank/DDBJ whole genome shotgun (WGS) entry which is preliminary data.</text>
</comment>
<organism evidence="1 2">
    <name type="scientific">Actinacidiphila oryziradicis</name>
    <dbReference type="NCBI Taxonomy" id="2571141"/>
    <lineage>
        <taxon>Bacteria</taxon>
        <taxon>Bacillati</taxon>
        <taxon>Actinomycetota</taxon>
        <taxon>Actinomycetes</taxon>
        <taxon>Kitasatosporales</taxon>
        <taxon>Streptomycetaceae</taxon>
        <taxon>Actinacidiphila</taxon>
    </lineage>
</organism>
<dbReference type="RefSeq" id="WP_136730184.1">
    <property type="nucleotide sequence ID" value="NZ_SUMC01000118.1"/>
</dbReference>
<sequence length="120" mass="13870">MKRDTPEYEAALDAMVLILQRWAQEGRTDGWYSALSAELKADDHPVHHRGRTMSELLEDACRRGNGSGQEPMLSAIVINKHSKKPSGQFFELAKGHPFYRTDPDWTWVDERDRVFGRRQN</sequence>
<proteinExistence type="predicted"/>
<evidence type="ECO:0000313" key="2">
    <source>
        <dbReference type="Proteomes" id="UP000305778"/>
    </source>
</evidence>
<keyword evidence="2" id="KW-1185">Reference proteome</keyword>
<evidence type="ECO:0000313" key="1">
    <source>
        <dbReference type="EMBL" id="TJZ99045.1"/>
    </source>
</evidence>
<protein>
    <submittedName>
        <fullName evidence="1">Uncharacterized protein</fullName>
    </submittedName>
</protein>
<accession>A0A4U0RSJ4</accession>
<dbReference type="Proteomes" id="UP000305778">
    <property type="component" value="Unassembled WGS sequence"/>
</dbReference>
<gene>
    <name evidence="1" type="ORF">FCI23_47165</name>
</gene>
<reference evidence="1 2" key="1">
    <citation type="submission" date="2019-04" db="EMBL/GenBank/DDBJ databases">
        <title>Streptomyces oryziradicis sp. nov., a novel actinomycete isolated from rhizosphere soil of rice (Oryza sativa L.).</title>
        <authorList>
            <person name="Li C."/>
        </authorList>
    </citation>
    <scope>NUCLEOTIDE SEQUENCE [LARGE SCALE GENOMIC DNA]</scope>
    <source>
        <strain evidence="1 2">NEAU-C40</strain>
    </source>
</reference>
<name>A0A4U0RSJ4_9ACTN</name>